<dbReference type="PROSITE" id="PS51671">
    <property type="entry name" value="ACT"/>
    <property type="match status" value="1"/>
</dbReference>
<organism evidence="2 3">
    <name type="scientific">Candidatus Electrothrix aarhusensis</name>
    <dbReference type="NCBI Taxonomy" id="1859131"/>
    <lineage>
        <taxon>Bacteria</taxon>
        <taxon>Pseudomonadati</taxon>
        <taxon>Thermodesulfobacteriota</taxon>
        <taxon>Desulfobulbia</taxon>
        <taxon>Desulfobulbales</taxon>
        <taxon>Desulfobulbaceae</taxon>
        <taxon>Candidatus Electrothrix</taxon>
    </lineage>
</organism>
<evidence type="ECO:0000313" key="3">
    <source>
        <dbReference type="Proteomes" id="UP000287853"/>
    </source>
</evidence>
<protein>
    <submittedName>
        <fullName evidence="2">ACT domain-containing protein</fullName>
        <ecNumber evidence="2">2.7.6.5</ecNumber>
    </submittedName>
</protein>
<dbReference type="Proteomes" id="UP000287853">
    <property type="component" value="Unassembled WGS sequence"/>
</dbReference>
<dbReference type="AlphaFoldDB" id="A0A3S3R4B9"/>
<evidence type="ECO:0000259" key="1">
    <source>
        <dbReference type="PROSITE" id="PS51671"/>
    </source>
</evidence>
<proteinExistence type="predicted"/>
<gene>
    <name evidence="2" type="ORF">H206_02644</name>
</gene>
<reference evidence="2 3" key="1">
    <citation type="submission" date="2017-01" db="EMBL/GenBank/DDBJ databases">
        <title>The cable genome- insights into the physiology and evolution of filamentous bacteria capable of sulfide oxidation via long distance electron transfer.</title>
        <authorList>
            <person name="Schreiber L."/>
            <person name="Bjerg J.T."/>
            <person name="Boggild A."/>
            <person name="Van De Vossenberg J."/>
            <person name="Meysman F."/>
            <person name="Nielsen L.P."/>
            <person name="Schramm A."/>
            <person name="Kjeldsen K.U."/>
        </authorList>
    </citation>
    <scope>NUCLEOTIDE SEQUENCE [LARGE SCALE GENOMIC DNA]</scope>
    <source>
        <strain evidence="2">MCF</strain>
    </source>
</reference>
<dbReference type="SUPFAM" id="SSF55021">
    <property type="entry name" value="ACT-like"/>
    <property type="match status" value="1"/>
</dbReference>
<sequence>MLIKISQCCKPVPGDEVIGFITTGVGISVHKATCPSLLATDPIRWVEVNWSGDIQGRHRTELFLRAEDRKNLLADISSLISSDDADVVEFSSRTTAENIAEFRVVLEITDRDHLQKLLVHLQQMPDMIEVRRR</sequence>
<dbReference type="Pfam" id="PF13291">
    <property type="entry name" value="ACT_4"/>
    <property type="match status" value="1"/>
</dbReference>
<keyword evidence="3" id="KW-1185">Reference proteome</keyword>
<keyword evidence="2" id="KW-0808">Transferase</keyword>
<evidence type="ECO:0000313" key="2">
    <source>
        <dbReference type="EMBL" id="RWX43981.1"/>
    </source>
</evidence>
<dbReference type="EC" id="2.7.6.5" evidence="2"/>
<accession>A0A3S3R4B9</accession>
<dbReference type="GO" id="GO:0008728">
    <property type="term" value="F:GTP diphosphokinase activity"/>
    <property type="evidence" value="ECO:0007669"/>
    <property type="project" value="UniProtKB-EC"/>
</dbReference>
<dbReference type="Gene3D" id="3.30.70.260">
    <property type="match status" value="1"/>
</dbReference>
<dbReference type="EMBL" id="MTKO01000104">
    <property type="protein sequence ID" value="RWX43981.1"/>
    <property type="molecule type" value="Genomic_DNA"/>
</dbReference>
<dbReference type="InterPro" id="IPR002912">
    <property type="entry name" value="ACT_dom"/>
</dbReference>
<name>A0A3S3R4B9_9BACT</name>
<comment type="caution">
    <text evidence="2">The sequence shown here is derived from an EMBL/GenBank/DDBJ whole genome shotgun (WGS) entry which is preliminary data.</text>
</comment>
<dbReference type="CDD" id="cd04876">
    <property type="entry name" value="ACT_RelA-SpoT"/>
    <property type="match status" value="1"/>
</dbReference>
<feature type="domain" description="ACT" evidence="1">
    <location>
        <begin position="61"/>
        <end position="133"/>
    </location>
</feature>
<dbReference type="InterPro" id="IPR045865">
    <property type="entry name" value="ACT-like_dom_sf"/>
</dbReference>